<sequence>WRQLKAQLQVATSVSSRREPAPHDYTVRVNQFNTPSSLTVLQSLGITEKLQEQVTRIRGEFESGTQTSRLLLFRICAIVGGIELCYAAETALVSPIMMKLGTPVYLMSLSWCISPIIGFLLVPLLGSMSDNCRSSLGRRRPFIIGLSACILTGAIILAVVPDSYNISTAFALNATHGGGTVALLDSCCDGCQSPARAFLLDVVPAVDHAAGLTTFTVLAGCGGFFGYLIGSLDWESAGGGGSGGSSFYHEKVVFSLLAVVFTICMLTTVTSVREVPLQERDGEDSARTPGGPADEAPIGVSTQNHRMRRTDSIAEQLPSEVGLKTYLMSIVHMPVSMRLLCLTNLLCWMALVSYSLFFTDFVGQAVYRGNPDSPPWSPEHKRYNAGVRMGSLAMSVYSLVCCVYSLVIDRLINKFGIRKVYTCGLLCASVGALMMGLLPKTPVILVCSANIGVLYSTLFTVPYILVASYHFNDLFAYTDGPSTESRIRGLGTDIALVSSMVFVGQLAVASLMGSLTQATGSVRTSCFVSSICSLLAAISCRFVTVLDSDPTAAQPQPPPPTAQMSDQAGFEAKETIVEQLYDGK</sequence>
<evidence type="ECO:0000256" key="2">
    <source>
        <dbReference type="ARBA" id="ARBA00022448"/>
    </source>
</evidence>
<dbReference type="AlphaFoldDB" id="A0A1I8HPN4"/>
<dbReference type="SUPFAM" id="SSF103473">
    <property type="entry name" value="MFS general substrate transporter"/>
    <property type="match status" value="1"/>
</dbReference>
<comment type="similarity">
    <text evidence="6">Belongs to the glycoside-pentoside-hexuronide (GPH) cation symporter transporter (TC 2.A.2) family.</text>
</comment>
<evidence type="ECO:0000256" key="3">
    <source>
        <dbReference type="ARBA" id="ARBA00022692"/>
    </source>
</evidence>
<dbReference type="CDD" id="cd17313">
    <property type="entry name" value="MFS_SLC45_SUC"/>
    <property type="match status" value="1"/>
</dbReference>
<reference evidence="10" key="1">
    <citation type="submission" date="2016-11" db="UniProtKB">
        <authorList>
            <consortium name="WormBaseParasite"/>
        </authorList>
    </citation>
    <scope>IDENTIFICATION</scope>
</reference>
<feature type="transmembrane region" description="Helical" evidence="8">
    <location>
        <begin position="443"/>
        <end position="466"/>
    </location>
</feature>
<keyword evidence="9" id="KW-1185">Reference proteome</keyword>
<dbReference type="Pfam" id="PF07690">
    <property type="entry name" value="MFS_1"/>
    <property type="match status" value="1"/>
</dbReference>
<evidence type="ECO:0000256" key="5">
    <source>
        <dbReference type="ARBA" id="ARBA00023136"/>
    </source>
</evidence>
<evidence type="ECO:0000256" key="7">
    <source>
        <dbReference type="SAM" id="MobiDB-lite"/>
    </source>
</evidence>
<feature type="transmembrane region" description="Helical" evidence="8">
    <location>
        <begin position="104"/>
        <end position="122"/>
    </location>
</feature>
<evidence type="ECO:0000256" key="6">
    <source>
        <dbReference type="ARBA" id="ARBA00038193"/>
    </source>
</evidence>
<feature type="compositionally biased region" description="Basic and acidic residues" evidence="7">
    <location>
        <begin position="277"/>
        <end position="286"/>
    </location>
</feature>
<evidence type="ECO:0000313" key="10">
    <source>
        <dbReference type="WBParaSite" id="maker-uti_cns_0007295-snap-gene-0.10-mRNA-1"/>
    </source>
</evidence>
<evidence type="ECO:0000313" key="9">
    <source>
        <dbReference type="Proteomes" id="UP000095280"/>
    </source>
</evidence>
<feature type="transmembrane region" description="Helical" evidence="8">
    <location>
        <begin position="71"/>
        <end position="92"/>
    </location>
</feature>
<feature type="transmembrane region" description="Helical" evidence="8">
    <location>
        <begin position="345"/>
        <end position="367"/>
    </location>
</feature>
<keyword evidence="5 8" id="KW-0472">Membrane</keyword>
<name>A0A1I8HPN4_9PLAT</name>
<organism evidence="9 10">
    <name type="scientific">Macrostomum lignano</name>
    <dbReference type="NCBI Taxonomy" id="282301"/>
    <lineage>
        <taxon>Eukaryota</taxon>
        <taxon>Metazoa</taxon>
        <taxon>Spiralia</taxon>
        <taxon>Lophotrochozoa</taxon>
        <taxon>Platyhelminthes</taxon>
        <taxon>Rhabditophora</taxon>
        <taxon>Macrostomorpha</taxon>
        <taxon>Macrostomida</taxon>
        <taxon>Macrostomidae</taxon>
        <taxon>Macrostomum</taxon>
    </lineage>
</organism>
<evidence type="ECO:0000256" key="4">
    <source>
        <dbReference type="ARBA" id="ARBA00022989"/>
    </source>
</evidence>
<dbReference type="GO" id="GO:0016020">
    <property type="term" value="C:membrane"/>
    <property type="evidence" value="ECO:0007669"/>
    <property type="project" value="UniProtKB-SubCell"/>
</dbReference>
<proteinExistence type="inferred from homology"/>
<keyword evidence="4 8" id="KW-1133">Transmembrane helix</keyword>
<evidence type="ECO:0000256" key="8">
    <source>
        <dbReference type="SAM" id="Phobius"/>
    </source>
</evidence>
<dbReference type="Gene3D" id="1.20.1250.20">
    <property type="entry name" value="MFS general substrate transporter like domains"/>
    <property type="match status" value="2"/>
</dbReference>
<dbReference type="InterPro" id="IPR036259">
    <property type="entry name" value="MFS_trans_sf"/>
</dbReference>
<accession>A0A1I8HPN4</accession>
<dbReference type="GO" id="GO:0008506">
    <property type="term" value="F:sucrose:proton symporter activity"/>
    <property type="evidence" value="ECO:0007669"/>
    <property type="project" value="TreeGrafter"/>
</dbReference>
<feature type="transmembrane region" description="Helical" evidence="8">
    <location>
        <begin position="420"/>
        <end position="437"/>
    </location>
</feature>
<comment type="subcellular location">
    <subcellularLocation>
        <location evidence="1">Membrane</location>
        <topology evidence="1">Multi-pass membrane protein</topology>
    </subcellularLocation>
</comment>
<dbReference type="InterPro" id="IPR011701">
    <property type="entry name" value="MFS"/>
</dbReference>
<dbReference type="PANTHER" id="PTHR19432:SF35">
    <property type="entry name" value="SOLUTE CARRIER FAMILY 45 MEMBER 3 ISOFORM X1"/>
    <property type="match status" value="1"/>
</dbReference>
<dbReference type="WBParaSite" id="maker-uti_cns_0007295-snap-gene-0.10-mRNA-1">
    <property type="protein sequence ID" value="maker-uti_cns_0007295-snap-gene-0.10-mRNA-1"/>
    <property type="gene ID" value="maker-uti_cns_0007295-snap-gene-0.10"/>
</dbReference>
<keyword evidence="3 8" id="KW-0812">Transmembrane</keyword>
<feature type="region of interest" description="Disordered" evidence="7">
    <location>
        <begin position="277"/>
        <end position="306"/>
    </location>
</feature>
<feature type="transmembrane region" description="Helical" evidence="8">
    <location>
        <begin position="252"/>
        <end position="272"/>
    </location>
</feature>
<dbReference type="Proteomes" id="UP000095280">
    <property type="component" value="Unplaced"/>
</dbReference>
<dbReference type="PANTHER" id="PTHR19432">
    <property type="entry name" value="SUGAR TRANSPORTER"/>
    <property type="match status" value="1"/>
</dbReference>
<evidence type="ECO:0000256" key="1">
    <source>
        <dbReference type="ARBA" id="ARBA00004141"/>
    </source>
</evidence>
<feature type="transmembrane region" description="Helical" evidence="8">
    <location>
        <begin position="142"/>
        <end position="160"/>
    </location>
</feature>
<keyword evidence="2" id="KW-0813">Transport</keyword>
<feature type="transmembrane region" description="Helical" evidence="8">
    <location>
        <begin position="494"/>
        <end position="515"/>
    </location>
</feature>
<protein>
    <submittedName>
        <fullName evidence="10">MFS domain-containing protein</fullName>
    </submittedName>
</protein>
<feature type="transmembrane region" description="Helical" evidence="8">
    <location>
        <begin position="387"/>
        <end position="408"/>
    </location>
</feature>